<keyword evidence="9 10" id="KW-0998">Cell outer membrane</keyword>
<evidence type="ECO:0000256" key="2">
    <source>
        <dbReference type="ARBA" id="ARBA00022448"/>
    </source>
</evidence>
<dbReference type="SUPFAM" id="SSF56935">
    <property type="entry name" value="Porins"/>
    <property type="match status" value="1"/>
</dbReference>
<dbReference type="SUPFAM" id="SSF49464">
    <property type="entry name" value="Carboxypeptidase regulatory domain-like"/>
    <property type="match status" value="1"/>
</dbReference>
<dbReference type="InterPro" id="IPR039426">
    <property type="entry name" value="TonB-dep_rcpt-like"/>
</dbReference>
<keyword evidence="4 10" id="KW-0812">Transmembrane</keyword>
<dbReference type="Gene3D" id="2.40.170.20">
    <property type="entry name" value="TonB-dependent receptor, beta-barrel domain"/>
    <property type="match status" value="1"/>
</dbReference>
<organism evidence="15 16">
    <name type="scientific">Bacteroides sedimenti</name>
    <dbReference type="NCBI Taxonomy" id="2136147"/>
    <lineage>
        <taxon>Bacteria</taxon>
        <taxon>Pseudomonadati</taxon>
        <taxon>Bacteroidota</taxon>
        <taxon>Bacteroidia</taxon>
        <taxon>Bacteroidales</taxon>
        <taxon>Bacteroidaceae</taxon>
        <taxon>Bacteroides</taxon>
    </lineage>
</organism>
<dbReference type="Proteomes" id="UP001496674">
    <property type="component" value="Chromosome"/>
</dbReference>
<gene>
    <name evidence="15" type="ORF">BSYN_06530</name>
</gene>
<keyword evidence="16" id="KW-1185">Reference proteome</keyword>
<keyword evidence="5 12" id="KW-0732">Signal</keyword>
<dbReference type="InterPro" id="IPR036942">
    <property type="entry name" value="Beta-barrel_TonB_sf"/>
</dbReference>
<dbReference type="InterPro" id="IPR012910">
    <property type="entry name" value="Plug_dom"/>
</dbReference>
<dbReference type="Gene3D" id="2.170.130.10">
    <property type="entry name" value="TonB-dependent receptor, plug domain"/>
    <property type="match status" value="1"/>
</dbReference>
<keyword evidence="7 10" id="KW-0472">Membrane</keyword>
<evidence type="ECO:0000256" key="8">
    <source>
        <dbReference type="ARBA" id="ARBA00023170"/>
    </source>
</evidence>
<evidence type="ECO:0000313" key="15">
    <source>
        <dbReference type="EMBL" id="BEG98388.1"/>
    </source>
</evidence>
<feature type="chain" id="PRO_5047047219" evidence="12">
    <location>
        <begin position="25"/>
        <end position="888"/>
    </location>
</feature>
<comment type="subcellular location">
    <subcellularLocation>
        <location evidence="1 10">Cell outer membrane</location>
        <topology evidence="1 10">Multi-pass membrane protein</topology>
    </subcellularLocation>
</comment>
<proteinExistence type="inferred from homology"/>
<dbReference type="Pfam" id="PF07715">
    <property type="entry name" value="Plug"/>
    <property type="match status" value="1"/>
</dbReference>
<reference evidence="15 16" key="1">
    <citation type="submission" date="2023-04" db="EMBL/GenBank/DDBJ databases">
        <title>Draft genome sequence of acteroides sedimenti strain YN3PY1.</title>
        <authorList>
            <person name="Yoshida N."/>
        </authorList>
    </citation>
    <scope>NUCLEOTIDE SEQUENCE [LARGE SCALE GENOMIC DNA]</scope>
    <source>
        <strain evidence="15 16">YN3PY1</strain>
    </source>
</reference>
<evidence type="ECO:0000256" key="9">
    <source>
        <dbReference type="ARBA" id="ARBA00023237"/>
    </source>
</evidence>
<keyword evidence="3 10" id="KW-1134">Transmembrane beta strand</keyword>
<dbReference type="InterPro" id="IPR008969">
    <property type="entry name" value="CarboxyPept-like_regulatory"/>
</dbReference>
<evidence type="ECO:0000256" key="12">
    <source>
        <dbReference type="SAM" id="SignalP"/>
    </source>
</evidence>
<comment type="similarity">
    <text evidence="10 11">Belongs to the TonB-dependent receptor family.</text>
</comment>
<evidence type="ECO:0000256" key="10">
    <source>
        <dbReference type="PROSITE-ProRule" id="PRU01360"/>
    </source>
</evidence>
<keyword evidence="2 10" id="KW-0813">Transport</keyword>
<evidence type="ECO:0000256" key="11">
    <source>
        <dbReference type="RuleBase" id="RU003357"/>
    </source>
</evidence>
<sequence>MRKHFVHFLFTTLLITFCAASTYAQSVVKGKVVDAETNEELIGASVMVEGTSTGVVTGMDGSFTLNVKSANPTLLFKYIGYKDLKMKLTQKGKVDLGTITMQSNTVALADITITSSVAIQRKTPVAVSTLDPVFIEEKLGTQEFPEILKSTPGVYATKQSGGYGDSRINLRGFESANIAVMVNGVPMNDMEWGGVYWSNWAGLSDVTRSMQVQRGLGASKICSPSVGGSINIITRTTDAKKGGSVLYGIGNDGYNKIGFNMSTGMNEKGWAFSILGSKTWGDGYIQGTAFTAYSWFVNISKKINDNQSLSLTALGAPQFHNKRYDQLTILEWAKQAQFGRRYNATYGFDANGQERVGSNYNYYHKPQISLNHNWQINYKSSLSTSLYMSIGQGGGYSAQGNNRSSFYGATNGIPNTTYRKIDGTFDYATLMQDNATADNGSLAAMSSSINNHLWYGAISTYTCELAQSLSLQAGLDLRYYKGTHTNKLVDLYGGSFFIDPARSSSTNWRKDDLGYVNEKLKVGDVVYRDYDGFVTQEGAFAQLEYSKDKLSAFASGNINNNSYWRKDRFYYDNKKSEVVNKLGFGGKGGANYNLDDHNNVFANVGFFSRTPFYSGGIFLSSALSNALNPNSTNEKVFSYEVGYGYKSKVLSANVNVYRTAWKDKTMTKAVVSGDAASNYINMNGVNALHQGAELDFKYKPFNELQITGMLSLGDWNWDSNATGFWYNRNGEALNKKSEVVPAGSPDHAQSTLNLKGIHVGNSAQTTAALGVNYEFMKGLRFGLDGNYYGRNFSNFDISVADIKSSGVQPFSQPWRIPDAFVFDFNMNYRFKIGNLDASLNANVKNILNEKYITDAQDNGAKTGGHGWSDATVFYGFGRTWSSSIKINF</sequence>
<feature type="signal peptide" evidence="12">
    <location>
        <begin position="1"/>
        <end position="24"/>
    </location>
</feature>
<dbReference type="EMBL" id="AP028055">
    <property type="protein sequence ID" value="BEG98388.1"/>
    <property type="molecule type" value="Genomic_DNA"/>
</dbReference>
<evidence type="ECO:0000256" key="6">
    <source>
        <dbReference type="ARBA" id="ARBA00023077"/>
    </source>
</evidence>
<keyword evidence="8 15" id="KW-0675">Receptor</keyword>
<feature type="domain" description="TonB-dependent receptor plug" evidence="14">
    <location>
        <begin position="120"/>
        <end position="228"/>
    </location>
</feature>
<accession>A0ABM8IEG8</accession>
<dbReference type="Gene3D" id="2.60.40.1120">
    <property type="entry name" value="Carboxypeptidase-like, regulatory domain"/>
    <property type="match status" value="1"/>
</dbReference>
<evidence type="ECO:0000313" key="16">
    <source>
        <dbReference type="Proteomes" id="UP001496674"/>
    </source>
</evidence>
<evidence type="ECO:0000259" key="14">
    <source>
        <dbReference type="Pfam" id="PF07715"/>
    </source>
</evidence>
<dbReference type="PANTHER" id="PTHR30069:SF29">
    <property type="entry name" value="HEMOGLOBIN AND HEMOGLOBIN-HAPTOGLOBIN-BINDING PROTEIN 1-RELATED"/>
    <property type="match status" value="1"/>
</dbReference>
<dbReference type="PROSITE" id="PS52016">
    <property type="entry name" value="TONB_DEPENDENT_REC_3"/>
    <property type="match status" value="1"/>
</dbReference>
<keyword evidence="6 11" id="KW-0798">TonB box</keyword>
<protein>
    <submittedName>
        <fullName evidence="15">TonB-dependent receptor</fullName>
    </submittedName>
</protein>
<dbReference type="RefSeq" id="WP_353333277.1">
    <property type="nucleotide sequence ID" value="NZ_AP028055.1"/>
</dbReference>
<dbReference type="PANTHER" id="PTHR30069">
    <property type="entry name" value="TONB-DEPENDENT OUTER MEMBRANE RECEPTOR"/>
    <property type="match status" value="1"/>
</dbReference>
<feature type="domain" description="TonB-dependent receptor-like beta-barrel" evidence="13">
    <location>
        <begin position="337"/>
        <end position="846"/>
    </location>
</feature>
<dbReference type="InterPro" id="IPR037066">
    <property type="entry name" value="Plug_dom_sf"/>
</dbReference>
<dbReference type="Pfam" id="PF13715">
    <property type="entry name" value="CarbopepD_reg_2"/>
    <property type="match status" value="1"/>
</dbReference>
<evidence type="ECO:0000256" key="7">
    <source>
        <dbReference type="ARBA" id="ARBA00023136"/>
    </source>
</evidence>
<evidence type="ECO:0000256" key="3">
    <source>
        <dbReference type="ARBA" id="ARBA00022452"/>
    </source>
</evidence>
<dbReference type="InterPro" id="IPR000531">
    <property type="entry name" value="Beta-barrel_TonB"/>
</dbReference>
<evidence type="ECO:0000256" key="4">
    <source>
        <dbReference type="ARBA" id="ARBA00022692"/>
    </source>
</evidence>
<evidence type="ECO:0000256" key="1">
    <source>
        <dbReference type="ARBA" id="ARBA00004571"/>
    </source>
</evidence>
<name>A0ABM8IEG8_9BACE</name>
<evidence type="ECO:0000256" key="5">
    <source>
        <dbReference type="ARBA" id="ARBA00022729"/>
    </source>
</evidence>
<evidence type="ECO:0000259" key="13">
    <source>
        <dbReference type="Pfam" id="PF00593"/>
    </source>
</evidence>
<dbReference type="Pfam" id="PF00593">
    <property type="entry name" value="TonB_dep_Rec_b-barrel"/>
    <property type="match status" value="1"/>
</dbReference>